<proteinExistence type="predicted"/>
<name>A0ABS9SFI1_9BACT</name>
<protein>
    <submittedName>
        <fullName evidence="2">Uncharacterized protein</fullName>
    </submittedName>
</protein>
<organism evidence="2 3">
    <name type="scientific">Niabella ginsengisoli</name>
    <dbReference type="NCBI Taxonomy" id="522298"/>
    <lineage>
        <taxon>Bacteria</taxon>
        <taxon>Pseudomonadati</taxon>
        <taxon>Bacteroidota</taxon>
        <taxon>Chitinophagia</taxon>
        <taxon>Chitinophagales</taxon>
        <taxon>Chitinophagaceae</taxon>
        <taxon>Niabella</taxon>
    </lineage>
</organism>
<evidence type="ECO:0000313" key="3">
    <source>
        <dbReference type="Proteomes" id="UP001202248"/>
    </source>
</evidence>
<dbReference type="Proteomes" id="UP001202248">
    <property type="component" value="Unassembled WGS sequence"/>
</dbReference>
<evidence type="ECO:0000256" key="1">
    <source>
        <dbReference type="SAM" id="Phobius"/>
    </source>
</evidence>
<keyword evidence="3" id="KW-1185">Reference proteome</keyword>
<reference evidence="2 3" key="1">
    <citation type="submission" date="2022-02" db="EMBL/GenBank/DDBJ databases">
        <authorList>
            <person name="Min J."/>
        </authorList>
    </citation>
    <scope>NUCLEOTIDE SEQUENCE [LARGE SCALE GENOMIC DNA]</scope>
    <source>
        <strain evidence="2 3">GR10-1</strain>
    </source>
</reference>
<feature type="transmembrane region" description="Helical" evidence="1">
    <location>
        <begin position="12"/>
        <end position="31"/>
    </location>
</feature>
<keyword evidence="1" id="KW-0472">Membrane</keyword>
<accession>A0ABS9SFI1</accession>
<dbReference type="RefSeq" id="WP_240826525.1">
    <property type="nucleotide sequence ID" value="NZ_JAKWBL010000001.1"/>
</dbReference>
<evidence type="ECO:0000313" key="2">
    <source>
        <dbReference type="EMBL" id="MCH5597117.1"/>
    </source>
</evidence>
<keyword evidence="1" id="KW-0812">Transmembrane</keyword>
<sequence length="154" mass="18057">MEEKKKGSTGKKLVLIITLLVLLCFLGFYLYSKGRQSAVESLAGDDIAYAINPEEKGHGLASMEEYEHWKDATFRISEYDDIPENYRRAIVYIFMQNGYFGNKDKDDDIYYLTSIKDRAKRFFLLEILPVSQNKISQTWHFYWKMQILKVALCL</sequence>
<comment type="caution">
    <text evidence="2">The sequence shown here is derived from an EMBL/GenBank/DDBJ whole genome shotgun (WGS) entry which is preliminary data.</text>
</comment>
<dbReference type="EMBL" id="JAKWBL010000001">
    <property type="protein sequence ID" value="MCH5597117.1"/>
    <property type="molecule type" value="Genomic_DNA"/>
</dbReference>
<keyword evidence="1" id="KW-1133">Transmembrane helix</keyword>
<gene>
    <name evidence="2" type="ORF">MKP09_03920</name>
</gene>